<dbReference type="EC" id="2.7.7.77" evidence="8"/>
<evidence type="ECO:0000256" key="5">
    <source>
        <dbReference type="ARBA" id="ARBA00022842"/>
    </source>
</evidence>
<dbReference type="InterPro" id="IPR025877">
    <property type="entry name" value="MobA-like_NTP_Trfase"/>
</dbReference>
<evidence type="ECO:0000256" key="2">
    <source>
        <dbReference type="ARBA" id="ARBA00022679"/>
    </source>
</evidence>
<feature type="binding site" evidence="8">
    <location>
        <position position="115"/>
    </location>
    <ligand>
        <name>GTP</name>
        <dbReference type="ChEBI" id="CHEBI:37565"/>
    </ligand>
</feature>
<dbReference type="CDD" id="cd02503">
    <property type="entry name" value="MobA"/>
    <property type="match status" value="1"/>
</dbReference>
<keyword evidence="3 8" id="KW-0479">Metal-binding</keyword>
<keyword evidence="7 8" id="KW-0501">Molybdenum cofactor biosynthesis</keyword>
<keyword evidence="11" id="KW-1185">Reference proteome</keyword>
<evidence type="ECO:0000256" key="4">
    <source>
        <dbReference type="ARBA" id="ARBA00022741"/>
    </source>
</evidence>
<feature type="binding site" evidence="8">
    <location>
        <begin position="28"/>
        <end position="30"/>
    </location>
    <ligand>
        <name>GTP</name>
        <dbReference type="ChEBI" id="CHEBI:37565"/>
    </ligand>
</feature>
<keyword evidence="2 8" id="KW-0808">Transferase</keyword>
<dbReference type="InterPro" id="IPR013482">
    <property type="entry name" value="Molybde_CF_guanTrfase"/>
</dbReference>
<evidence type="ECO:0000256" key="3">
    <source>
        <dbReference type="ARBA" id="ARBA00022723"/>
    </source>
</evidence>
<dbReference type="AlphaFoldDB" id="E6VV44"/>
<comment type="cofactor">
    <cofactor evidence="8">
        <name>Mg(2+)</name>
        <dbReference type="ChEBI" id="CHEBI:18420"/>
    </cofactor>
</comment>
<evidence type="ECO:0000256" key="6">
    <source>
        <dbReference type="ARBA" id="ARBA00023134"/>
    </source>
</evidence>
<dbReference type="KEGG" id="das:Daes_0168"/>
<keyword evidence="4 8" id="KW-0547">Nucleotide-binding</keyword>
<reference evidence="11" key="1">
    <citation type="submission" date="2010-12" db="EMBL/GenBank/DDBJ databases">
        <title>Complete sequence of Desulfovibrio aespoeensis Aspo-2.</title>
        <authorList>
            <consortium name="US DOE Joint Genome Institute"/>
            <person name="Lucas S."/>
            <person name="Copeland A."/>
            <person name="Lapidus A."/>
            <person name="Cheng J.-F."/>
            <person name="Goodwin L."/>
            <person name="Pitluck S."/>
            <person name="Chertkov O."/>
            <person name="Misra M."/>
            <person name="Detter J.C."/>
            <person name="Han C."/>
            <person name="Tapia R."/>
            <person name="Land M."/>
            <person name="Hauser L."/>
            <person name="Kyrpides N."/>
            <person name="Ivanova N."/>
            <person name="Ovchinnikova G."/>
            <person name="Pedersen K."/>
            <person name="Jagevall S."/>
            <person name="Hazen T."/>
            <person name="Woyke T."/>
        </authorList>
    </citation>
    <scope>NUCLEOTIDE SEQUENCE [LARGE SCALE GENOMIC DNA]</scope>
    <source>
        <strain evidence="11">ATCC 700646 / DSM 10631 / Aspo-2</strain>
    </source>
</reference>
<proteinExistence type="inferred from homology"/>
<feature type="binding site" evidence="8">
    <location>
        <position position="41"/>
    </location>
    <ligand>
        <name>GTP</name>
        <dbReference type="ChEBI" id="CHEBI:37565"/>
    </ligand>
</feature>
<dbReference type="eggNOG" id="COG0746">
    <property type="taxonomic scope" value="Bacteria"/>
</dbReference>
<gene>
    <name evidence="8" type="primary">mobA</name>
    <name evidence="10" type="ordered locus">Daes_0168</name>
</gene>
<dbReference type="GO" id="GO:0046872">
    <property type="term" value="F:metal ion binding"/>
    <property type="evidence" value="ECO:0007669"/>
    <property type="project" value="UniProtKB-KW"/>
</dbReference>
<comment type="domain">
    <text evidence="8">The N-terminal domain determines nucleotide recognition and specific binding, while the C-terminal domain determines the specific binding to the target protein.</text>
</comment>
<dbReference type="Proteomes" id="UP000002191">
    <property type="component" value="Chromosome"/>
</dbReference>
<dbReference type="PANTHER" id="PTHR19136">
    <property type="entry name" value="MOLYBDENUM COFACTOR GUANYLYLTRANSFERASE"/>
    <property type="match status" value="1"/>
</dbReference>
<evidence type="ECO:0000313" key="11">
    <source>
        <dbReference type="Proteomes" id="UP000002191"/>
    </source>
</evidence>
<evidence type="ECO:0000256" key="8">
    <source>
        <dbReference type="HAMAP-Rule" id="MF_00316"/>
    </source>
</evidence>
<dbReference type="InterPro" id="IPR029044">
    <property type="entry name" value="Nucleotide-diphossugar_trans"/>
</dbReference>
<dbReference type="GO" id="GO:0005737">
    <property type="term" value="C:cytoplasm"/>
    <property type="evidence" value="ECO:0007669"/>
    <property type="project" value="UniProtKB-SubCell"/>
</dbReference>
<dbReference type="GO" id="GO:0061603">
    <property type="term" value="F:molybdenum cofactor guanylyltransferase activity"/>
    <property type="evidence" value="ECO:0007669"/>
    <property type="project" value="UniProtKB-EC"/>
</dbReference>
<keyword evidence="6 8" id="KW-0342">GTP-binding</keyword>
<evidence type="ECO:0000256" key="7">
    <source>
        <dbReference type="ARBA" id="ARBA00023150"/>
    </source>
</evidence>
<dbReference type="Pfam" id="PF12804">
    <property type="entry name" value="NTP_transf_3"/>
    <property type="match status" value="1"/>
</dbReference>
<dbReference type="RefSeq" id="WP_013513132.1">
    <property type="nucleotide sequence ID" value="NC_014844.1"/>
</dbReference>
<feature type="binding site" evidence="8">
    <location>
        <position position="86"/>
    </location>
    <ligand>
        <name>GTP</name>
        <dbReference type="ChEBI" id="CHEBI:37565"/>
    </ligand>
</feature>
<dbReference type="Gene3D" id="3.90.550.10">
    <property type="entry name" value="Spore Coat Polysaccharide Biosynthesis Protein SpsA, Chain A"/>
    <property type="match status" value="1"/>
</dbReference>
<dbReference type="STRING" id="643562.Daes_0168"/>
<dbReference type="PANTHER" id="PTHR19136:SF81">
    <property type="entry name" value="MOLYBDENUM COFACTOR GUANYLYLTRANSFERASE"/>
    <property type="match status" value="1"/>
</dbReference>
<evidence type="ECO:0000256" key="1">
    <source>
        <dbReference type="ARBA" id="ARBA00022490"/>
    </source>
</evidence>
<dbReference type="EMBL" id="CP002431">
    <property type="protein sequence ID" value="ADU61195.1"/>
    <property type="molecule type" value="Genomic_DNA"/>
</dbReference>
<dbReference type="SUPFAM" id="SSF53448">
    <property type="entry name" value="Nucleotide-diphospho-sugar transferases"/>
    <property type="match status" value="1"/>
</dbReference>
<name>E6VV44_PSEA9</name>
<protein>
    <recommendedName>
        <fullName evidence="8">Probable molybdenum cofactor guanylyltransferase</fullName>
        <shortName evidence="8">MoCo guanylyltransferase</shortName>
        <ecNumber evidence="8">2.7.7.77</ecNumber>
    </recommendedName>
    <alternativeName>
        <fullName evidence="8">GTP:molybdopterin guanylyltransferase</fullName>
    </alternativeName>
    <alternativeName>
        <fullName evidence="8">Mo-MPT guanylyltransferase</fullName>
    </alternativeName>
    <alternativeName>
        <fullName evidence="8">Molybdopterin guanylyltransferase</fullName>
    </alternativeName>
    <alternativeName>
        <fullName evidence="8">Molybdopterin-guanine dinucleotide synthase</fullName>
        <shortName evidence="8">MGD synthase</shortName>
    </alternativeName>
</protein>
<comment type="subcellular location">
    <subcellularLocation>
        <location evidence="8">Cytoplasm</location>
    </subcellularLocation>
</comment>
<feature type="binding site" evidence="8">
    <location>
        <position position="115"/>
    </location>
    <ligand>
        <name>Mg(2+)</name>
        <dbReference type="ChEBI" id="CHEBI:18420"/>
    </ligand>
</feature>
<dbReference type="HAMAP" id="MF_00316">
    <property type="entry name" value="MobA"/>
    <property type="match status" value="1"/>
</dbReference>
<comment type="catalytic activity">
    <reaction evidence="8">
        <text>Mo-molybdopterin + GTP + H(+) = Mo-molybdopterin guanine dinucleotide + diphosphate</text>
        <dbReference type="Rhea" id="RHEA:34243"/>
        <dbReference type="ChEBI" id="CHEBI:15378"/>
        <dbReference type="ChEBI" id="CHEBI:33019"/>
        <dbReference type="ChEBI" id="CHEBI:37565"/>
        <dbReference type="ChEBI" id="CHEBI:71302"/>
        <dbReference type="ChEBI" id="CHEBI:71310"/>
        <dbReference type="EC" id="2.7.7.77"/>
    </reaction>
</comment>
<dbReference type="GO" id="GO:0005525">
    <property type="term" value="F:GTP binding"/>
    <property type="evidence" value="ECO:0007669"/>
    <property type="project" value="UniProtKB-UniRule"/>
</dbReference>
<comment type="function">
    <text evidence="8">Transfers a GMP moiety from GTP to Mo-molybdopterin (Mo-MPT) cofactor (Moco or molybdenum cofactor) to form Mo-molybdopterin guanine dinucleotide (Mo-MGD) cofactor.</text>
</comment>
<evidence type="ECO:0000313" key="10">
    <source>
        <dbReference type="EMBL" id="ADU61195.1"/>
    </source>
</evidence>
<keyword evidence="1 8" id="KW-0963">Cytoplasm</keyword>
<evidence type="ECO:0000259" key="9">
    <source>
        <dbReference type="Pfam" id="PF12804"/>
    </source>
</evidence>
<reference evidence="10 11" key="2">
    <citation type="journal article" date="2014" name="Genome Announc.">
        <title>Complete Genome Sequence of the Subsurface, Mesophilic Sulfate-Reducing Bacterium Desulfovibrio aespoeensis Aspo-2.</title>
        <authorList>
            <person name="Pedersen K."/>
            <person name="Bengtsson A."/>
            <person name="Edlund J."/>
            <person name="Rabe L."/>
            <person name="Hazen T."/>
            <person name="Chakraborty R."/>
            <person name="Goodwin L."/>
            <person name="Shapiro N."/>
        </authorList>
    </citation>
    <scope>NUCLEOTIDE SEQUENCE [LARGE SCALE GENOMIC DNA]</scope>
    <source>
        <strain evidence="11">ATCC 700646 / DSM 10631 / Aspo-2</strain>
    </source>
</reference>
<dbReference type="HOGENOM" id="CLU_055597_2_1_7"/>
<keyword evidence="5 8" id="KW-0460">Magnesium</keyword>
<sequence length="221" mass="23973">MSMPLFIAFGLPYPAAMNSANSFTGVILAGGIGSRMGHVAKAFLDIGGTPIIERLLAVYRPIFPQVIIAAREAQPFAHLGLPVALDQFEARSSLTGIHTGLEAMATSHGFFAACDAPFLQAGLVRLLLAHVEPDDDVVLPLKEDGYREPLTAVYSRRCLPHIARQLADGNFKIIDFFDRVQVREVPVAELRPGDPDLVSFLNVNRPDDLDLARRMAAGDTP</sequence>
<accession>E6VV44</accession>
<comment type="similarity">
    <text evidence="8">Belongs to the MobA family.</text>
</comment>
<comment type="caution">
    <text evidence="8">Lacks conserved residue(s) required for the propagation of feature annotation.</text>
</comment>
<dbReference type="GO" id="GO:0006777">
    <property type="term" value="P:Mo-molybdopterin cofactor biosynthetic process"/>
    <property type="evidence" value="ECO:0007669"/>
    <property type="project" value="UniProtKB-KW"/>
</dbReference>
<feature type="domain" description="MobA-like NTP transferase" evidence="9">
    <location>
        <begin position="25"/>
        <end position="169"/>
    </location>
</feature>
<organism evidence="10 11">
    <name type="scientific">Pseudodesulfovibrio aespoeensis (strain ATCC 700646 / DSM 10631 / Aspo-2)</name>
    <name type="common">Desulfovibrio aespoeensis</name>
    <dbReference type="NCBI Taxonomy" id="643562"/>
    <lineage>
        <taxon>Bacteria</taxon>
        <taxon>Pseudomonadati</taxon>
        <taxon>Thermodesulfobacteriota</taxon>
        <taxon>Desulfovibrionia</taxon>
        <taxon>Desulfovibrionales</taxon>
        <taxon>Desulfovibrionaceae</taxon>
    </lineage>
</organism>